<evidence type="ECO:0008006" key="3">
    <source>
        <dbReference type="Google" id="ProtNLM"/>
    </source>
</evidence>
<accession>A0A940XGP4</accession>
<proteinExistence type="predicted"/>
<dbReference type="EMBL" id="JAGPNL010000004">
    <property type="protein sequence ID" value="MBQ0828094.1"/>
    <property type="molecule type" value="Genomic_DNA"/>
</dbReference>
<name>A0A940XGP4_9ACTN</name>
<dbReference type="RefSeq" id="WP_210873112.1">
    <property type="nucleotide sequence ID" value="NZ_JAGPNL010000004.1"/>
</dbReference>
<organism evidence="1 2">
    <name type="scientific">Streptomyces tagetis</name>
    <dbReference type="NCBI Taxonomy" id="2820809"/>
    <lineage>
        <taxon>Bacteria</taxon>
        <taxon>Bacillati</taxon>
        <taxon>Actinomycetota</taxon>
        <taxon>Actinomycetes</taxon>
        <taxon>Kitasatosporales</taxon>
        <taxon>Streptomycetaceae</taxon>
        <taxon>Streptomyces</taxon>
    </lineage>
</organism>
<comment type="caution">
    <text evidence="1">The sequence shown here is derived from an EMBL/GenBank/DDBJ whole genome shotgun (WGS) entry which is preliminary data.</text>
</comment>
<dbReference type="AlphaFoldDB" id="A0A940XGP4"/>
<dbReference type="SUPFAM" id="SSF56112">
    <property type="entry name" value="Protein kinase-like (PK-like)"/>
    <property type="match status" value="1"/>
</dbReference>
<evidence type="ECO:0000313" key="2">
    <source>
        <dbReference type="Proteomes" id="UP000677875"/>
    </source>
</evidence>
<gene>
    <name evidence="1" type="ORF">J5Y05_16560</name>
</gene>
<sequence length="520" mass="57056">MSSATRLPGYSWDTTGRIEAGVQALIGERLAALPQRSATVANRLRGVTGDCRLAALYLRPDMPDAVVRLCERLAATHNAQERARLHHEIGRARFARPGTAQVRLTDDLEHVLTATTAADAPTRAYVPDPGHRGMIAALLDGFGTGFGDFVESRHEVPGPNARLRQGIVKSWHLPDGTRVISKRANPAKPGRFAQEQVAYRAIAARLAGEITFGRDRRLRLAPLLATIHDGTSGHVYALWQWAPGKTAESMLLAPGEHTSLLRDYRDLMDALLERGILWGDLSPRNVLVHGRTHHLVDFEKTQVPRETPVPHGDRGDYCRGQVGVEELGVLCPEEQVRACLHGYLDPDVWDFDAPGPVPFSPRPEVTAVLAGRGITDPDLGTYNRTDRQIWQVRSPDREPATGQPRYPGLVNFRVEHYLSCAGRTDADDYDRKTTEILIAGRRLGCFDAAVQAVADAADEAERQFVVAEAAELLAGNDTGPVPAPRAAIRALVDCIDVLDAARQDPDRFRSTCTALRRDGR</sequence>
<evidence type="ECO:0000313" key="1">
    <source>
        <dbReference type="EMBL" id="MBQ0828094.1"/>
    </source>
</evidence>
<keyword evidence="2" id="KW-1185">Reference proteome</keyword>
<dbReference type="Proteomes" id="UP000677875">
    <property type="component" value="Unassembled WGS sequence"/>
</dbReference>
<reference evidence="1" key="1">
    <citation type="submission" date="2021-04" db="EMBL/GenBank/DDBJ databases">
        <title>Genome seq and assembly of Streptomyces sp. RG38.</title>
        <authorList>
            <person name="Chhetri G."/>
        </authorList>
    </citation>
    <scope>NUCLEOTIDE SEQUENCE</scope>
    <source>
        <strain evidence="1">RG38</strain>
    </source>
</reference>
<dbReference type="InterPro" id="IPR011009">
    <property type="entry name" value="Kinase-like_dom_sf"/>
</dbReference>
<protein>
    <recommendedName>
        <fullName evidence="3">Protein kinase domain-containing protein</fullName>
    </recommendedName>
</protein>